<organism evidence="1 2">
    <name type="scientific">Candidatus Ethanoperedens thermophilum</name>
    <dbReference type="NCBI Taxonomy" id="2766897"/>
    <lineage>
        <taxon>Archaea</taxon>
        <taxon>Methanobacteriati</taxon>
        <taxon>Methanobacteriota</taxon>
        <taxon>Stenosarchaea group</taxon>
        <taxon>Methanomicrobia</taxon>
        <taxon>Methanosarcinales</taxon>
        <taxon>Methanosarcinales incertae sedis</taxon>
        <taxon>GOM Arc I cluster</taxon>
        <taxon>Candidatus Ethanoperedens</taxon>
    </lineage>
</organism>
<dbReference type="EMBL" id="WNEG01000092">
    <property type="protein sequence ID" value="NMG83587.1"/>
    <property type="molecule type" value="Genomic_DNA"/>
</dbReference>
<evidence type="ECO:0000313" key="2">
    <source>
        <dbReference type="Proteomes" id="UP000606580"/>
    </source>
</evidence>
<dbReference type="Proteomes" id="UP000606580">
    <property type="component" value="Unassembled WGS sequence"/>
</dbReference>
<evidence type="ECO:0000313" key="1">
    <source>
        <dbReference type="EMBL" id="NMG83587.1"/>
    </source>
</evidence>
<comment type="caution">
    <text evidence="1">The sequence shown here is derived from an EMBL/GenBank/DDBJ whole genome shotgun (WGS) entry which is preliminary data.</text>
</comment>
<name>A0A848DBC3_9EURY</name>
<protein>
    <recommendedName>
        <fullName evidence="3">Transposase</fullName>
    </recommendedName>
</protein>
<gene>
    <name evidence="1" type="ORF">GIS02_05210</name>
</gene>
<sequence>MNRVKRAIKNLEPLIDEATNFETRRRRGRKTDLETKQKLTILLLKDLFGKSNRMMASMIAVFSLLSEIDVNYKTVERLYSDPEVEIAIRNMHLLILIPKLRLIYVI</sequence>
<proteinExistence type="predicted"/>
<evidence type="ECO:0008006" key="3">
    <source>
        <dbReference type="Google" id="ProtNLM"/>
    </source>
</evidence>
<accession>A0A848DBC3</accession>
<dbReference type="AlphaFoldDB" id="A0A848DBC3"/>
<reference evidence="1" key="1">
    <citation type="journal article" date="2020" name="MBio">
        <title>'Candidatus Ethanoperedens,' a Thermophilic Genus of Archaea Mediating the Anaerobic Oxidation of Ethane.</title>
        <authorList>
            <person name="Hahn C.J."/>
            <person name="Laso-Perez R."/>
            <person name="Vulcano F."/>
            <person name="Vaziourakis K.M."/>
            <person name="Stokke R."/>
            <person name="Steen I.H."/>
            <person name="Teske A."/>
            <person name="Boetius A."/>
            <person name="Liebeke M."/>
            <person name="Amann R."/>
            <person name="Knittel K."/>
            <person name="Wegener G."/>
        </authorList>
    </citation>
    <scope>NUCLEOTIDE SEQUENCE</scope>
    <source>
        <strain evidence="1">GoM-Arc1-LC-WB58</strain>
    </source>
</reference>